<dbReference type="InterPro" id="IPR027470">
    <property type="entry name" value="Cation_efflux_CTD"/>
</dbReference>
<dbReference type="Pfam" id="PF01545">
    <property type="entry name" value="Cation_efflux"/>
    <property type="match status" value="1"/>
</dbReference>
<feature type="compositionally biased region" description="Low complexity" evidence="7">
    <location>
        <begin position="29"/>
        <end position="49"/>
    </location>
</feature>
<keyword evidence="6 8" id="KW-0472">Membrane</keyword>
<proteinExistence type="predicted"/>
<feature type="transmembrane region" description="Helical" evidence="8">
    <location>
        <begin position="144"/>
        <end position="165"/>
    </location>
</feature>
<evidence type="ECO:0000313" key="12">
    <source>
        <dbReference type="Proteomes" id="UP000002195"/>
    </source>
</evidence>
<dbReference type="FunFam" id="3.30.70.1350:FF:000001">
    <property type="entry name" value="Metal tolerance protein 11"/>
    <property type="match status" value="1"/>
</dbReference>
<evidence type="ECO:0000256" key="3">
    <source>
        <dbReference type="ARBA" id="ARBA00022692"/>
    </source>
</evidence>
<dbReference type="VEuPathDB" id="AmoebaDB:DDB_G0285541"/>
<dbReference type="EMBL" id="AAFI02000079">
    <property type="protein sequence ID" value="EAL64608.1"/>
    <property type="molecule type" value="Genomic_DNA"/>
</dbReference>
<feature type="transmembrane region" description="Helical" evidence="8">
    <location>
        <begin position="213"/>
        <end position="233"/>
    </location>
</feature>
<evidence type="ECO:0000259" key="10">
    <source>
        <dbReference type="Pfam" id="PF16916"/>
    </source>
</evidence>
<evidence type="ECO:0000313" key="11">
    <source>
        <dbReference type="EMBL" id="EAL64608.1"/>
    </source>
</evidence>
<accession>Q54N31</accession>
<evidence type="ECO:0000256" key="5">
    <source>
        <dbReference type="ARBA" id="ARBA00023065"/>
    </source>
</evidence>
<keyword evidence="5" id="KW-0406">Ion transport</keyword>
<feature type="compositionally biased region" description="Acidic residues" evidence="7">
    <location>
        <begin position="1"/>
        <end position="10"/>
    </location>
</feature>
<feature type="transmembrane region" description="Helical" evidence="8">
    <location>
        <begin position="171"/>
        <end position="192"/>
    </location>
</feature>
<dbReference type="GeneID" id="8625160"/>
<evidence type="ECO:0000256" key="8">
    <source>
        <dbReference type="SAM" id="Phobius"/>
    </source>
</evidence>
<feature type="region of interest" description="Disordered" evidence="7">
    <location>
        <begin position="1"/>
        <end position="58"/>
    </location>
</feature>
<gene>
    <name evidence="11" type="ORF">DDB_G0285541</name>
</gene>
<feature type="domain" description="Cation efflux protein cytoplasmic" evidence="10">
    <location>
        <begin position="347"/>
        <end position="421"/>
    </location>
</feature>
<keyword evidence="12" id="KW-1185">Reference proteome</keyword>
<dbReference type="InterPro" id="IPR058533">
    <property type="entry name" value="Cation_efflux_TM"/>
</dbReference>
<dbReference type="STRING" id="44689.Q54N31"/>
<dbReference type="PANTHER" id="PTHR43840:SF13">
    <property type="entry name" value="CATION EFFLUX PROTEIN CYTOPLASMIC DOMAIN-CONTAINING PROTEIN"/>
    <property type="match status" value="1"/>
</dbReference>
<dbReference type="InParanoid" id="Q54N31"/>
<protein>
    <submittedName>
        <fullName evidence="11">Uncharacterized protein</fullName>
    </submittedName>
</protein>
<dbReference type="InterPro" id="IPR050291">
    <property type="entry name" value="CDF_Transporter"/>
</dbReference>
<keyword evidence="4 8" id="KW-1133">Transmembrane helix</keyword>
<feature type="compositionally biased region" description="Basic and acidic residues" evidence="7">
    <location>
        <begin position="16"/>
        <end position="26"/>
    </location>
</feature>
<dbReference type="GO" id="GO:0008324">
    <property type="term" value="F:monoatomic cation transmembrane transporter activity"/>
    <property type="evidence" value="ECO:0000318"/>
    <property type="project" value="GO_Central"/>
</dbReference>
<feature type="domain" description="Cation efflux protein transmembrane" evidence="9">
    <location>
        <begin position="149"/>
        <end position="341"/>
    </location>
</feature>
<comment type="subcellular location">
    <subcellularLocation>
        <location evidence="1">Endomembrane system</location>
        <topology evidence="1">Multi-pass membrane protein</topology>
    </subcellularLocation>
</comment>
<evidence type="ECO:0000259" key="9">
    <source>
        <dbReference type="Pfam" id="PF01545"/>
    </source>
</evidence>
<dbReference type="SUPFAM" id="SSF160240">
    <property type="entry name" value="Cation efflux protein cytoplasmic domain-like"/>
    <property type="match status" value="1"/>
</dbReference>
<dbReference type="InterPro" id="IPR036837">
    <property type="entry name" value="Cation_efflux_CTD_sf"/>
</dbReference>
<reference evidence="11 12" key="1">
    <citation type="journal article" date="2005" name="Nature">
        <title>The genome of the social amoeba Dictyostelium discoideum.</title>
        <authorList>
            <consortium name="The Dictyostelium discoideum Sequencing Consortium"/>
            <person name="Eichinger L."/>
            <person name="Pachebat J.A."/>
            <person name="Glockner G."/>
            <person name="Rajandream M.A."/>
            <person name="Sucgang R."/>
            <person name="Berriman M."/>
            <person name="Song J."/>
            <person name="Olsen R."/>
            <person name="Szafranski K."/>
            <person name="Xu Q."/>
            <person name="Tunggal B."/>
            <person name="Kummerfeld S."/>
            <person name="Madera M."/>
            <person name="Konfortov B.A."/>
            <person name="Rivero F."/>
            <person name="Bankier A.T."/>
            <person name="Lehmann R."/>
            <person name="Hamlin N."/>
            <person name="Davies R."/>
            <person name="Gaudet P."/>
            <person name="Fey P."/>
            <person name="Pilcher K."/>
            <person name="Chen G."/>
            <person name="Saunders D."/>
            <person name="Sodergren E."/>
            <person name="Davis P."/>
            <person name="Kerhornou A."/>
            <person name="Nie X."/>
            <person name="Hall N."/>
            <person name="Anjard C."/>
            <person name="Hemphill L."/>
            <person name="Bason N."/>
            <person name="Farbrother P."/>
            <person name="Desany B."/>
            <person name="Just E."/>
            <person name="Morio T."/>
            <person name="Rost R."/>
            <person name="Churcher C."/>
            <person name="Cooper J."/>
            <person name="Haydock S."/>
            <person name="van Driessche N."/>
            <person name="Cronin A."/>
            <person name="Goodhead I."/>
            <person name="Muzny D."/>
            <person name="Mourier T."/>
            <person name="Pain A."/>
            <person name="Lu M."/>
            <person name="Harper D."/>
            <person name="Lindsay R."/>
            <person name="Hauser H."/>
            <person name="James K."/>
            <person name="Quiles M."/>
            <person name="Madan Babu M."/>
            <person name="Saito T."/>
            <person name="Buchrieser C."/>
            <person name="Wardroper A."/>
            <person name="Felder M."/>
            <person name="Thangavelu M."/>
            <person name="Johnson D."/>
            <person name="Knights A."/>
            <person name="Loulseged H."/>
            <person name="Mungall K."/>
            <person name="Oliver K."/>
            <person name="Price C."/>
            <person name="Quail M.A."/>
            <person name="Urushihara H."/>
            <person name="Hernandez J."/>
            <person name="Rabbinowitsch E."/>
            <person name="Steffen D."/>
            <person name="Sanders M."/>
            <person name="Ma J."/>
            <person name="Kohara Y."/>
            <person name="Sharp S."/>
            <person name="Simmonds M."/>
            <person name="Spiegler S."/>
            <person name="Tivey A."/>
            <person name="Sugano S."/>
            <person name="White B."/>
            <person name="Walker D."/>
            <person name="Woodward J."/>
            <person name="Winckler T."/>
            <person name="Tanaka Y."/>
            <person name="Shaulsky G."/>
            <person name="Schleicher M."/>
            <person name="Weinstock G."/>
            <person name="Rosenthal A."/>
            <person name="Cox E.C."/>
            <person name="Chisholm R.L."/>
            <person name="Gibbs R."/>
            <person name="Loomis W.F."/>
            <person name="Platzer M."/>
            <person name="Kay R.R."/>
            <person name="Williams J."/>
            <person name="Dear P.H."/>
            <person name="Noegel A.A."/>
            <person name="Barrell B."/>
            <person name="Kuspa A."/>
        </authorList>
    </citation>
    <scope>NUCLEOTIDE SEQUENCE [LARGE SCALE GENOMIC DNA]</scope>
    <source>
        <strain evidence="11 12">AX4</strain>
    </source>
</reference>
<dbReference type="InterPro" id="IPR002524">
    <property type="entry name" value="Cation_efflux"/>
</dbReference>
<comment type="caution">
    <text evidence="11">The sequence shown here is derived from an EMBL/GenBank/DDBJ whole genome shotgun (WGS) entry which is preliminary data.</text>
</comment>
<dbReference type="dictyBase" id="DDB_G0285541"/>
<dbReference type="FunCoup" id="Q54N31">
    <property type="interactions" value="45"/>
</dbReference>
<dbReference type="Gene3D" id="3.30.70.1350">
    <property type="entry name" value="Cation efflux protein, cytoplasmic domain"/>
    <property type="match status" value="1"/>
</dbReference>
<feature type="transmembrane region" description="Helical" evidence="8">
    <location>
        <begin position="253"/>
        <end position="272"/>
    </location>
</feature>
<dbReference type="GO" id="GO:0016020">
    <property type="term" value="C:membrane"/>
    <property type="evidence" value="ECO:0000318"/>
    <property type="project" value="GO_Central"/>
</dbReference>
<dbReference type="FunFam" id="1.20.1510.10:FF:000005">
    <property type="entry name" value="Putative Cation diffusion facilitator 1"/>
    <property type="match status" value="1"/>
</dbReference>
<evidence type="ECO:0000256" key="7">
    <source>
        <dbReference type="SAM" id="MobiDB-lite"/>
    </source>
</evidence>
<evidence type="ECO:0000256" key="2">
    <source>
        <dbReference type="ARBA" id="ARBA00022448"/>
    </source>
</evidence>
<dbReference type="NCBIfam" id="TIGR01297">
    <property type="entry name" value="CDF"/>
    <property type="match status" value="1"/>
</dbReference>
<dbReference type="PaxDb" id="44689-DDB0304809"/>
<dbReference type="RefSeq" id="XP_638112.1">
    <property type="nucleotide sequence ID" value="XM_633020.1"/>
</dbReference>
<dbReference type="KEGG" id="ddi:DDB_G0285541"/>
<dbReference type="Pfam" id="PF16916">
    <property type="entry name" value="ZT_dimer"/>
    <property type="match status" value="1"/>
</dbReference>
<keyword evidence="2" id="KW-0813">Transport</keyword>
<dbReference type="AlphaFoldDB" id="Q54N31"/>
<evidence type="ECO:0000256" key="6">
    <source>
        <dbReference type="ARBA" id="ARBA00023136"/>
    </source>
</evidence>
<organism evidence="11 12">
    <name type="scientific">Dictyostelium discoideum</name>
    <name type="common">Social amoeba</name>
    <dbReference type="NCBI Taxonomy" id="44689"/>
    <lineage>
        <taxon>Eukaryota</taxon>
        <taxon>Amoebozoa</taxon>
        <taxon>Evosea</taxon>
        <taxon>Eumycetozoa</taxon>
        <taxon>Dictyostelia</taxon>
        <taxon>Dictyosteliales</taxon>
        <taxon>Dictyosteliaceae</taxon>
        <taxon>Dictyostelium</taxon>
    </lineage>
</organism>
<dbReference type="OMA" id="CWALRNQ"/>
<evidence type="ECO:0000256" key="1">
    <source>
        <dbReference type="ARBA" id="ARBA00004127"/>
    </source>
</evidence>
<keyword evidence="3 8" id="KW-0812">Transmembrane</keyword>
<dbReference type="HOGENOM" id="CLU_013430_2_1_1"/>
<name>Q54N31_DICDI</name>
<dbReference type="SUPFAM" id="SSF161111">
    <property type="entry name" value="Cation efflux protein transmembrane domain-like"/>
    <property type="match status" value="1"/>
</dbReference>
<dbReference type="GO" id="GO:0012505">
    <property type="term" value="C:endomembrane system"/>
    <property type="evidence" value="ECO:0007669"/>
    <property type="project" value="UniProtKB-SubCell"/>
</dbReference>
<sequence>MYSEIIEDEGMYTSPRKRDNNNDDKVSLINKDSIRNSNDSISSSSSSSSNDDDHNVPINPSVELEFEQYINNHRGKNVHRRNVKADELRSVLESTRMDDEFIKSSSKKSRKFYERQNELIESILEPIELLDHGKEEEEDFKVKVAITGSLCVNCLLFCLQISAAFVTGSRALIATSVDAFMDLLSGFILFMTDRYRKKKNFILYPTGKSRMEPIGIIIFASLMATVSLNLLYEGVSKLISRPEDPEITLSTKILMYSLVGLAILIKVAMFLYCRRLTHSSSSMILATDHRNDIVVNSFGVGMAILGQNWVWWLDPSGAIVVALIILRSWTSEAYEQIQLLVGKSASPEFLQKLTFIALTHHPEVLKVDTCRAFHVGNNLYVEVDIVLPPSMPLVQTHDIGESLQEKLESLSDVDRAFVHVDYEYKHKPEHKRVH</sequence>
<dbReference type="eggNOG" id="KOG1485">
    <property type="taxonomic scope" value="Eukaryota"/>
</dbReference>
<evidence type="ECO:0000256" key="4">
    <source>
        <dbReference type="ARBA" id="ARBA00022989"/>
    </source>
</evidence>
<dbReference type="Proteomes" id="UP000002195">
    <property type="component" value="Unassembled WGS sequence"/>
</dbReference>
<dbReference type="PhylomeDB" id="Q54N31"/>
<feature type="transmembrane region" description="Helical" evidence="8">
    <location>
        <begin position="293"/>
        <end position="312"/>
    </location>
</feature>
<dbReference type="PANTHER" id="PTHR43840">
    <property type="entry name" value="MITOCHONDRIAL METAL TRANSPORTER 1-RELATED"/>
    <property type="match status" value="1"/>
</dbReference>
<dbReference type="InterPro" id="IPR027469">
    <property type="entry name" value="Cation_efflux_TMD_sf"/>
</dbReference>
<dbReference type="Gene3D" id="1.20.1510.10">
    <property type="entry name" value="Cation efflux protein transmembrane domain"/>
    <property type="match status" value="1"/>
</dbReference>